<organism evidence="2 3">
    <name type="scientific">Emericellopsis atlantica</name>
    <dbReference type="NCBI Taxonomy" id="2614577"/>
    <lineage>
        <taxon>Eukaryota</taxon>
        <taxon>Fungi</taxon>
        <taxon>Dikarya</taxon>
        <taxon>Ascomycota</taxon>
        <taxon>Pezizomycotina</taxon>
        <taxon>Sordariomycetes</taxon>
        <taxon>Hypocreomycetidae</taxon>
        <taxon>Hypocreales</taxon>
        <taxon>Bionectriaceae</taxon>
        <taxon>Emericellopsis</taxon>
    </lineage>
</organism>
<comment type="caution">
    <text evidence="2">The sequence shown here is derived from an EMBL/GenBank/DDBJ whole genome shotgun (WGS) entry which is preliminary data.</text>
</comment>
<feature type="transmembrane region" description="Helical" evidence="1">
    <location>
        <begin position="368"/>
        <end position="387"/>
    </location>
</feature>
<dbReference type="PANTHER" id="PTHR12203:SF35">
    <property type="entry name" value="PROTEIN O-GLUCOSYLTRANSFERASE 1"/>
    <property type="match status" value="1"/>
</dbReference>
<reference evidence="2" key="1">
    <citation type="journal article" date="2021" name="IMA Fungus">
        <title>Genomic characterization of three marine fungi, including Emericellopsis atlantica sp. nov. with signatures of a generalist lifestyle and marine biomass degradation.</title>
        <authorList>
            <person name="Hagestad O.C."/>
            <person name="Hou L."/>
            <person name="Andersen J.H."/>
            <person name="Hansen E.H."/>
            <person name="Altermark B."/>
            <person name="Li C."/>
            <person name="Kuhnert E."/>
            <person name="Cox R.J."/>
            <person name="Crous P.W."/>
            <person name="Spatafora J.W."/>
            <person name="Lail K."/>
            <person name="Amirebrahimi M."/>
            <person name="Lipzen A."/>
            <person name="Pangilinan J."/>
            <person name="Andreopoulos W."/>
            <person name="Hayes R.D."/>
            <person name="Ng V."/>
            <person name="Grigoriev I.V."/>
            <person name="Jackson S.A."/>
            <person name="Sutton T.D.S."/>
            <person name="Dobson A.D.W."/>
            <person name="Rama T."/>
        </authorList>
    </citation>
    <scope>NUCLEOTIDE SEQUENCE</scope>
    <source>
        <strain evidence="2">TS7</strain>
    </source>
</reference>
<protein>
    <submittedName>
        <fullName evidence="2">Glycosyltransferase family 90 protein</fullName>
    </submittedName>
</protein>
<accession>A0A9P7ZPX5</accession>
<dbReference type="GeneID" id="70291971"/>
<dbReference type="RefSeq" id="XP_046120057.1">
    <property type="nucleotide sequence ID" value="XM_046261068.1"/>
</dbReference>
<dbReference type="EMBL" id="MU251249">
    <property type="protein sequence ID" value="KAG9256133.1"/>
    <property type="molecule type" value="Genomic_DNA"/>
</dbReference>
<keyword evidence="3" id="KW-1185">Reference proteome</keyword>
<evidence type="ECO:0000313" key="3">
    <source>
        <dbReference type="Proteomes" id="UP000887229"/>
    </source>
</evidence>
<feature type="transmembrane region" description="Helical" evidence="1">
    <location>
        <begin position="242"/>
        <end position="264"/>
    </location>
</feature>
<feature type="transmembrane region" description="Helical" evidence="1">
    <location>
        <begin position="209"/>
        <end position="230"/>
    </location>
</feature>
<evidence type="ECO:0000256" key="1">
    <source>
        <dbReference type="SAM" id="Phobius"/>
    </source>
</evidence>
<dbReference type="OrthoDB" id="541052at2759"/>
<feature type="transmembrane region" description="Helical" evidence="1">
    <location>
        <begin position="169"/>
        <end position="189"/>
    </location>
</feature>
<sequence>MIAYSTLLSFCFVSHSLERHSLSGHPRLSSVLILLLSGVICWTASSFAHRLPGGSGRFTVAKHFADDGGLLQHSPDKVSPTLTPSRPRRYSLPLLVACIVFRLELLHRVTYAQQCATPGVETFLCLLLFSYEVFVMRRHYAIPAPADPDDPWRSTLDDMSDWFTGPRMIMVYSGASVLMIALGAFYSAGQVTRSTYVCFEPLDSHSWTLALQLVSLVLDAMIIVLLWRVMAWTRTIKLRLSTLGVVLIASAISTGLVWAGSAAFEGTSRFKLAIGSLYSFDILVDSVAFALLAICAAAWICEASPLLPSSTVTVLVGTLNFWTSAATFGDWVHTQRYAILISGWCTILSFVFFLRFQEVKSIVWMHRGPLAFLLIVLGVVTTMRQGMKGTPSYPRHPISDLIYKANIEHGRWVTRATSSDTVKVAASYYEELHGGRVPPPNFDKWFEYAQGTIVIDSFDQIDSDLQPFWNYPPSVLRDRAEAMIQGPGIGAIRLKDGLASHSDTGIEASDADLQQLTDMIGKFAKYLPDMVLPINLGSTPRVLPPWEETTGHYDATFGGMADLMTKRSTVAANDTENSVDLRSPAQALPASIETPGITTNEYREMLLGACPPSSRSRTEPQWDTSRFCVHCIRRHSKHAFLTKWDRSLETCAQPDLRNLHNLYMTSPISEPIRKLAPLFSLSKVDVYSDILIPLPRATLGGDPDMPWTFKRRYDSLYWKGMVGQRDTNPQAMRGGQKYRLLHLFLNPNSRDKVTLLLPTSKDQTSFGYEPTSAAQAGSVAPFDIGIGGFSDCNSTHCDVVKTAFGAREETQEPLEYRYVLLLDEDGAPPSQLMRTIRSGSVPFVSTIFRSWYTERLQPYLHFVPIDLRFHALHSTYLYFTGTEKRAGINGRDTRMKARDDDSEYIAKQGRKWVDQALTEKDMEVYLFRLLLEWGRLIDDERETIGYRTDEQGVYKNVGWTTQGSVS</sequence>
<evidence type="ECO:0000313" key="2">
    <source>
        <dbReference type="EMBL" id="KAG9256133.1"/>
    </source>
</evidence>
<proteinExistence type="predicted"/>
<feature type="transmembrane region" description="Helical" evidence="1">
    <location>
        <begin position="337"/>
        <end position="356"/>
    </location>
</feature>
<name>A0A9P7ZPX5_9HYPO</name>
<keyword evidence="1" id="KW-0812">Transmembrane</keyword>
<dbReference type="InterPro" id="IPR051091">
    <property type="entry name" value="O-Glucosyltr/Glycosyltrsf_90"/>
</dbReference>
<feature type="transmembrane region" description="Helical" evidence="1">
    <location>
        <begin position="276"/>
        <end position="299"/>
    </location>
</feature>
<dbReference type="AlphaFoldDB" id="A0A9P7ZPX5"/>
<keyword evidence="1" id="KW-1133">Transmembrane helix</keyword>
<keyword evidence="1" id="KW-0472">Membrane</keyword>
<feature type="transmembrane region" description="Helical" evidence="1">
    <location>
        <begin position="306"/>
        <end position="325"/>
    </location>
</feature>
<feature type="transmembrane region" description="Helical" evidence="1">
    <location>
        <begin position="29"/>
        <end position="48"/>
    </location>
</feature>
<gene>
    <name evidence="2" type="ORF">F5Z01DRAFT_619097</name>
</gene>
<dbReference type="PANTHER" id="PTHR12203">
    <property type="entry name" value="KDEL LYS-ASP-GLU-LEU CONTAINING - RELATED"/>
    <property type="match status" value="1"/>
</dbReference>
<dbReference type="Proteomes" id="UP000887229">
    <property type="component" value="Unassembled WGS sequence"/>
</dbReference>